<evidence type="ECO:0000313" key="4">
    <source>
        <dbReference type="EMBL" id="MCM6761655.1"/>
    </source>
</evidence>
<dbReference type="Pfam" id="PF01408">
    <property type="entry name" value="GFO_IDH_MocA"/>
    <property type="match status" value="1"/>
</dbReference>
<dbReference type="AlphaFoldDB" id="A0A9X2DV14"/>
<proteinExistence type="predicted"/>
<dbReference type="InterPro" id="IPR036291">
    <property type="entry name" value="NAD(P)-bd_dom_sf"/>
</dbReference>
<gene>
    <name evidence="4" type="ORF">NB037_04410</name>
</gene>
<evidence type="ECO:0000313" key="5">
    <source>
        <dbReference type="Proteomes" id="UP001155240"/>
    </source>
</evidence>
<dbReference type="RefSeq" id="WP_251944094.1">
    <property type="nucleotide sequence ID" value="NZ_JAMRYM010000009.1"/>
</dbReference>
<accession>A0A9X2DV14</accession>
<dbReference type="InterPro" id="IPR000683">
    <property type="entry name" value="Gfo/Idh/MocA-like_OxRdtase_N"/>
</dbReference>
<protein>
    <submittedName>
        <fullName evidence="4">Gfo/Idh/MocA family oxidoreductase</fullName>
    </submittedName>
</protein>
<dbReference type="Proteomes" id="UP001155240">
    <property type="component" value="Unassembled WGS sequence"/>
</dbReference>
<reference evidence="4" key="1">
    <citation type="submission" date="2022-06" db="EMBL/GenBank/DDBJ databases">
        <title>Whole genome shotgun sequencing (WGS) of Rathayibacter sp. ZW T2_19, isolated from stored onions (Allium cepa).</title>
        <authorList>
            <person name="Stoll D.A."/>
            <person name="Huch M."/>
        </authorList>
    </citation>
    <scope>NUCLEOTIDE SEQUENCE</scope>
    <source>
        <strain evidence="4">ZW T2_19</strain>
    </source>
</reference>
<dbReference type="InterPro" id="IPR055170">
    <property type="entry name" value="GFO_IDH_MocA-like_dom"/>
</dbReference>
<dbReference type="SUPFAM" id="SSF51735">
    <property type="entry name" value="NAD(P)-binding Rossmann-fold domains"/>
    <property type="match status" value="1"/>
</dbReference>
<keyword evidence="1" id="KW-0520">NAD</keyword>
<dbReference type="PANTHER" id="PTHR43377">
    <property type="entry name" value="BILIVERDIN REDUCTASE A"/>
    <property type="match status" value="1"/>
</dbReference>
<organism evidence="4 5">
    <name type="scientific">Rathayibacter rubneri</name>
    <dbReference type="NCBI Taxonomy" id="2950106"/>
    <lineage>
        <taxon>Bacteria</taxon>
        <taxon>Bacillati</taxon>
        <taxon>Actinomycetota</taxon>
        <taxon>Actinomycetes</taxon>
        <taxon>Micrococcales</taxon>
        <taxon>Microbacteriaceae</taxon>
        <taxon>Rathayibacter</taxon>
    </lineage>
</organism>
<sequence>MSAPVRVAVVGAAGWAGSRHVRAFHELGAEVVALVDPSSLALELARDVGAEVVDSADRLEDVDLVVVSLPTSVQPDVTAALLRRGFRVLSEKPIGSSVANAAVLADVECVDDALMVGYTLHHHPAARALAEWVATVDVVSVGVRSAARKLSLDSWRTAPQEGGVAVVNGIHALEYVSSLFPGEVAVQSSYAVNGLHGTAAADYAAATMTFEDGPHFRLETYWNPWNHTSGLNRNDWSLEIDVVARQGRRLWSNWALHEWERNGSETVRHFPETDLFLDQARAALDFARGGRPVVGYRQALRATDLADRLTTVGSEHS</sequence>
<keyword evidence="5" id="KW-1185">Reference proteome</keyword>
<feature type="domain" description="GFO/IDH/MocA-like oxidoreductase" evidence="3">
    <location>
        <begin position="144"/>
        <end position="228"/>
    </location>
</feature>
<evidence type="ECO:0000259" key="2">
    <source>
        <dbReference type="Pfam" id="PF01408"/>
    </source>
</evidence>
<dbReference type="PANTHER" id="PTHR43377:SF1">
    <property type="entry name" value="BILIVERDIN REDUCTASE A"/>
    <property type="match status" value="1"/>
</dbReference>
<dbReference type="Pfam" id="PF22725">
    <property type="entry name" value="GFO_IDH_MocA_C3"/>
    <property type="match status" value="1"/>
</dbReference>
<dbReference type="InterPro" id="IPR051450">
    <property type="entry name" value="Gfo/Idh/MocA_Oxidoreductases"/>
</dbReference>
<comment type="caution">
    <text evidence="4">The sequence shown here is derived from an EMBL/GenBank/DDBJ whole genome shotgun (WGS) entry which is preliminary data.</text>
</comment>
<evidence type="ECO:0000259" key="3">
    <source>
        <dbReference type="Pfam" id="PF22725"/>
    </source>
</evidence>
<evidence type="ECO:0000256" key="1">
    <source>
        <dbReference type="ARBA" id="ARBA00023027"/>
    </source>
</evidence>
<dbReference type="SUPFAM" id="SSF55347">
    <property type="entry name" value="Glyceraldehyde-3-phosphate dehydrogenase-like, C-terminal domain"/>
    <property type="match status" value="1"/>
</dbReference>
<dbReference type="EMBL" id="JAMRYM010000009">
    <property type="protein sequence ID" value="MCM6761655.1"/>
    <property type="molecule type" value="Genomic_DNA"/>
</dbReference>
<dbReference type="GO" id="GO:0000166">
    <property type="term" value="F:nucleotide binding"/>
    <property type="evidence" value="ECO:0007669"/>
    <property type="project" value="InterPro"/>
</dbReference>
<dbReference type="Gene3D" id="3.30.360.10">
    <property type="entry name" value="Dihydrodipicolinate Reductase, domain 2"/>
    <property type="match status" value="1"/>
</dbReference>
<feature type="domain" description="Gfo/Idh/MocA-like oxidoreductase N-terminal" evidence="2">
    <location>
        <begin position="5"/>
        <end position="106"/>
    </location>
</feature>
<name>A0A9X2DV14_9MICO</name>
<dbReference type="Gene3D" id="3.40.50.720">
    <property type="entry name" value="NAD(P)-binding Rossmann-like Domain"/>
    <property type="match status" value="1"/>
</dbReference>